<name>A0AAN7UV84_9PEZI</name>
<gene>
    <name evidence="1" type="ORF">RRF57_009240</name>
</gene>
<reference evidence="1 2" key="1">
    <citation type="submission" date="2023-10" db="EMBL/GenBank/DDBJ databases">
        <title>Draft genome sequence of Xylaria bambusicola isolate GMP-LS, the root and basal stem rot pathogen of sugarcane in Indonesia.</title>
        <authorList>
            <person name="Selvaraj P."/>
            <person name="Muralishankar V."/>
            <person name="Muruganantham S."/>
            <person name="Sp S."/>
            <person name="Haryani S."/>
            <person name="Lau K.J.X."/>
            <person name="Naqvi N.I."/>
        </authorList>
    </citation>
    <scope>NUCLEOTIDE SEQUENCE [LARGE SCALE GENOMIC DNA]</scope>
    <source>
        <strain evidence="1">GMP-LS</strain>
    </source>
</reference>
<comment type="caution">
    <text evidence="1">The sequence shown here is derived from an EMBL/GenBank/DDBJ whole genome shotgun (WGS) entry which is preliminary data.</text>
</comment>
<organism evidence="1 2">
    <name type="scientific">Xylaria bambusicola</name>
    <dbReference type="NCBI Taxonomy" id="326684"/>
    <lineage>
        <taxon>Eukaryota</taxon>
        <taxon>Fungi</taxon>
        <taxon>Dikarya</taxon>
        <taxon>Ascomycota</taxon>
        <taxon>Pezizomycotina</taxon>
        <taxon>Sordariomycetes</taxon>
        <taxon>Xylariomycetidae</taxon>
        <taxon>Xylariales</taxon>
        <taxon>Xylariaceae</taxon>
        <taxon>Xylaria</taxon>
    </lineage>
</organism>
<proteinExistence type="predicted"/>
<evidence type="ECO:0000313" key="1">
    <source>
        <dbReference type="EMBL" id="KAK5633526.1"/>
    </source>
</evidence>
<dbReference type="Proteomes" id="UP001305414">
    <property type="component" value="Unassembled WGS sequence"/>
</dbReference>
<keyword evidence="2" id="KW-1185">Reference proteome</keyword>
<dbReference type="AlphaFoldDB" id="A0AAN7UV84"/>
<protein>
    <submittedName>
        <fullName evidence="1">Uncharacterized protein</fullName>
    </submittedName>
</protein>
<sequence length="194" mass="21966">MLKVPSKDTLIVRLLDYFFLKPSKSLQALSIKKWYVDAKDTEVTMYRVSIQECTNMNPSAFTDNLSQLLSISNATPVAIVEDHLLRGKEFLKRPAPLEPTTLPKLLCPSTRLIKCTNIKKPINLCTPTGAIDFDEAGLLFDGADMRMNAGSQGRVRAEEILLKRDFFILPGVREDGIRRNVVIELFEFSRLDVY</sequence>
<evidence type="ECO:0000313" key="2">
    <source>
        <dbReference type="Proteomes" id="UP001305414"/>
    </source>
</evidence>
<dbReference type="EMBL" id="JAWHQM010000033">
    <property type="protein sequence ID" value="KAK5633526.1"/>
    <property type="molecule type" value="Genomic_DNA"/>
</dbReference>
<accession>A0AAN7UV84</accession>